<feature type="coiled-coil region" evidence="1">
    <location>
        <begin position="1435"/>
        <end position="1469"/>
    </location>
</feature>
<comment type="caution">
    <text evidence="4">The sequence shown here is derived from an EMBL/GenBank/DDBJ whole genome shotgun (WGS) entry which is preliminary data.</text>
</comment>
<reference evidence="4" key="1">
    <citation type="submission" date="2021-07" db="EMBL/GenBank/DDBJ databases">
        <authorList>
            <person name="Catto M.A."/>
            <person name="Jacobson A."/>
            <person name="Kennedy G."/>
            <person name="Labadie P."/>
            <person name="Hunt B.G."/>
            <person name="Srinivasan R."/>
        </authorList>
    </citation>
    <scope>NUCLEOTIDE SEQUENCE</scope>
    <source>
        <strain evidence="4">PL_HMW_Pooled</strain>
        <tissue evidence="4">Head</tissue>
    </source>
</reference>
<sequence length="1502" mass="147217">MLRSTAMASRSRPCEMRNLGVSGRRSARKAQSRVGAAMSDSMTRHELKVTPRRGARSCHGCGSTSHATPGSSSHDTVQKPPTMREGIRGGKGLSTARLGQADLQALVGALVAEVGVGALLHHLGPVAGSGAVGNAVEVDLLLELLGGVALRVAGGLGLQGEAELAVVLDDLDAVGGAVTGGLLGGAGALAAGALAVGVLVVAGVLVAGVLVAGALLGLVAAGLSIADGVTNHDNLAVAGGLLGLLLLLANIARGVDGPGGRELLGLAEDAVGGGGEVAGLLAVEGTAKTADLVAVAVGGAEDDAGTVVKDLNLVLGGDHLDGVGQGVELGEDVAVLVLDLGDVAAGDADGAAVDLDGSAVAAAGGGHLDDVVAEDNLDLLLVVGAGVADEHAHRVGSVLLARAGAAGVSVLLGDGLHHDVPVVAEVQGVGGVHRVKSGNLANALVDADVVELSAHVGGVDGQVGGLQVGGEAELELNLVVVGVLGVDEVLGVVLPAEVTGGVVGLVGGVLDKVGDLLEANLDLVQVEEVGGVGGVLAGGESEVALLHLLLAHQGHGLAADLLAAGRGLLHLAVDVDLGGGGVELLTEVDLALEGAVGLSLQGLQEVDGGNVGHLGGSGQGKLHLLGAGGVTAQVDEDAGLVIDGGVGDGGGGDELGLGLAVELGGQVQDGGASALDTGGNATEELLLALLAVDRVARGVGKVLAGTGLLLAEVGDGLVGVAVVRVVVGALGLLGVLALALLVRGVVPLVGVVLIVLVVVVGSSEGHAVGGGLLGLVGDGVLVGLDALLGRGHGQGGDGTALLESLHGGGVGAAVHLGGGVDAESHTSHVLADGEVGHLGLADLDGLLVNGAQVQDVVLGGVGAGSSQENLGFLVGLDGLQLDADLSVLEVEVHVGADGQIDLQVLVKTSDKAVVVEGGDETHLGLELSGVQELDVSGSVDSLGDADVVLGAVGDVGLGADASLTTDGQQRGGLQLVHEGQTHGGGEAHGDGQLVVQLGVVEVLAGAERVGGLLHQLGKLLDGVVVDGEEALLAKKVDEQVSLNLGGLVGLDVQHVGDLLSGPLGVGGRGGALAVVLGLLGLGGLPLVGEQVVGGGLDGGLDDSAHLVAGVLVGELSHTLEHAGGRVGLHQQVDSDATDLVGLTSVLVKTEEDGAGDLRRDLGELVESGDHVEALELGDALLALEVRLENGQDLGVGSVAEGTDVHLGLVAVLVLDGILELLGQVGDVITGDSGGLLGVQATEDVGGVTVVGGRVVDLSLADQVGEGEDSGDVQELLLLDLGLLDQIEEGVHVLLGGHAGGHGEGGDDLGGLLTLDLVVLDPLLDELEGGASAGLSDGVTESLPGGNLLGGALAVAGALGGGGDVQVVAGLLKLLSVHGADQAGQDGELGKGVLLGDLVGVLDLVGNLLAELLNGLDSVDLAGSLDGGAHVADKLVLELELELELSESLELELEEEEEEELLELELLELELLGLVLLWLRFWWPWAGDSSLEEELEKMKNQHF</sequence>
<dbReference type="Proteomes" id="UP001219518">
    <property type="component" value="Unassembled WGS sequence"/>
</dbReference>
<keyword evidence="5" id="KW-1185">Reference proteome</keyword>
<feature type="transmembrane region" description="Helical" evidence="3">
    <location>
        <begin position="235"/>
        <end position="252"/>
    </location>
</feature>
<feature type="transmembrane region" description="Helical" evidence="3">
    <location>
        <begin position="717"/>
        <end position="739"/>
    </location>
</feature>
<feature type="region of interest" description="Disordered" evidence="2">
    <location>
        <begin position="1"/>
        <end position="91"/>
    </location>
</feature>
<keyword evidence="1" id="KW-0175">Coiled coil</keyword>
<accession>A0AAE1LGZ4</accession>
<evidence type="ECO:0000256" key="3">
    <source>
        <dbReference type="SAM" id="Phobius"/>
    </source>
</evidence>
<feature type="compositionally biased region" description="Polar residues" evidence="2">
    <location>
        <begin position="62"/>
        <end position="75"/>
    </location>
</feature>
<evidence type="ECO:0000256" key="2">
    <source>
        <dbReference type="SAM" id="MobiDB-lite"/>
    </source>
</evidence>
<keyword evidence="3" id="KW-1133">Transmembrane helix</keyword>
<keyword evidence="3" id="KW-0472">Membrane</keyword>
<feature type="transmembrane region" description="Helical" evidence="3">
    <location>
        <begin position="193"/>
        <end position="223"/>
    </location>
</feature>
<protein>
    <submittedName>
        <fullName evidence="4">Uncharacterized protein</fullName>
    </submittedName>
</protein>
<proteinExistence type="predicted"/>
<gene>
    <name evidence="4" type="ORF">KUF71_007154</name>
</gene>
<evidence type="ECO:0000313" key="4">
    <source>
        <dbReference type="EMBL" id="KAK3917677.1"/>
    </source>
</evidence>
<dbReference type="EMBL" id="JAHWGI010000773">
    <property type="protein sequence ID" value="KAK3917677.1"/>
    <property type="molecule type" value="Genomic_DNA"/>
</dbReference>
<keyword evidence="3" id="KW-0812">Transmembrane</keyword>
<evidence type="ECO:0000256" key="1">
    <source>
        <dbReference type="SAM" id="Coils"/>
    </source>
</evidence>
<evidence type="ECO:0000313" key="5">
    <source>
        <dbReference type="Proteomes" id="UP001219518"/>
    </source>
</evidence>
<reference evidence="4" key="2">
    <citation type="journal article" date="2023" name="BMC Genomics">
        <title>Pest status, molecular evolution, and epigenetic factors derived from the genome assembly of Frankliniella fusca, a thysanopteran phytovirus vector.</title>
        <authorList>
            <person name="Catto M.A."/>
            <person name="Labadie P.E."/>
            <person name="Jacobson A.L."/>
            <person name="Kennedy G.G."/>
            <person name="Srinivasan R."/>
            <person name="Hunt B.G."/>
        </authorList>
    </citation>
    <scope>NUCLEOTIDE SEQUENCE</scope>
    <source>
        <strain evidence="4">PL_HMW_Pooled</strain>
    </source>
</reference>
<name>A0AAE1LGZ4_9NEOP</name>
<feature type="transmembrane region" description="Helical" evidence="3">
    <location>
        <begin position="745"/>
        <end position="763"/>
    </location>
</feature>
<organism evidence="4 5">
    <name type="scientific">Frankliniella fusca</name>
    <dbReference type="NCBI Taxonomy" id="407009"/>
    <lineage>
        <taxon>Eukaryota</taxon>
        <taxon>Metazoa</taxon>
        <taxon>Ecdysozoa</taxon>
        <taxon>Arthropoda</taxon>
        <taxon>Hexapoda</taxon>
        <taxon>Insecta</taxon>
        <taxon>Pterygota</taxon>
        <taxon>Neoptera</taxon>
        <taxon>Paraneoptera</taxon>
        <taxon>Thysanoptera</taxon>
        <taxon>Terebrantia</taxon>
        <taxon>Thripoidea</taxon>
        <taxon>Thripidae</taxon>
        <taxon>Frankliniella</taxon>
    </lineage>
</organism>